<dbReference type="Pfam" id="PF01419">
    <property type="entry name" value="Jacalin"/>
    <property type="match status" value="1"/>
</dbReference>
<dbReference type="EMBL" id="VAJM01000013">
    <property type="protein sequence ID" value="TLM89438.1"/>
    <property type="molecule type" value="Genomic_DNA"/>
</dbReference>
<keyword evidence="3" id="KW-0732">Signal</keyword>
<dbReference type="CDD" id="cd00161">
    <property type="entry name" value="beta-trefoil_Ricin-like"/>
    <property type="match status" value="1"/>
</dbReference>
<evidence type="ECO:0000313" key="8">
    <source>
        <dbReference type="EMBL" id="TLM89438.1"/>
    </source>
</evidence>
<dbReference type="InterPro" id="IPR036716">
    <property type="entry name" value="Pest_crys_N_sf"/>
</dbReference>
<keyword evidence="2" id="KW-0800">Toxin</keyword>
<dbReference type="InterPro" id="IPR052321">
    <property type="entry name" value="PolyBind_ProtTraffic"/>
</dbReference>
<dbReference type="RefSeq" id="WP_138080431.1">
    <property type="nucleotide sequence ID" value="NZ_VAJM01000013.1"/>
</dbReference>
<dbReference type="InterPro" id="IPR035992">
    <property type="entry name" value="Ricin_B-like_lectins"/>
</dbReference>
<dbReference type="Pfam" id="PF14200">
    <property type="entry name" value="RicinB_lectin_2"/>
    <property type="match status" value="2"/>
</dbReference>
<proteinExistence type="inferred from homology"/>
<dbReference type="SUPFAM" id="SSF56849">
    <property type="entry name" value="delta-Endotoxin (insectocide), N-terminal domain"/>
    <property type="match status" value="1"/>
</dbReference>
<dbReference type="PANTHER" id="PTHR33589">
    <property type="entry name" value="OS11G0524900 PROTEIN"/>
    <property type="match status" value="1"/>
</dbReference>
<dbReference type="GO" id="GO:0030246">
    <property type="term" value="F:carbohydrate binding"/>
    <property type="evidence" value="ECO:0007669"/>
    <property type="project" value="UniProtKB-KW"/>
</dbReference>
<keyword evidence="4" id="KW-0430">Lectin</keyword>
<dbReference type="Gene3D" id="1.20.190.10">
    <property type="entry name" value="Pesticidal crystal protein, N-terminal domain"/>
    <property type="match status" value="1"/>
</dbReference>
<dbReference type="InterPro" id="IPR000772">
    <property type="entry name" value="Ricin_B_lectin"/>
</dbReference>
<evidence type="ECO:0000256" key="1">
    <source>
        <dbReference type="ARBA" id="ARBA00007819"/>
    </source>
</evidence>
<dbReference type="Proteomes" id="UP000305517">
    <property type="component" value="Unassembled WGS sequence"/>
</dbReference>
<sequence length="598" mass="66877">MTFIVPGDRSFAIIPKHSNLPLAPVHHQRHPGNAIQQQEPYKNNPAQQFQLQKNGRGEYHVYLPFDNLHWAIAGVSPNVGADLIQWHMQDRDGQNSPNQRFRFMHAGNGYYYLRPVHSGRVLEVPNATRGQDTIKQGTLAPANNRDFQLFRVVPSSPDYVANEAHTFHQYSDLVRDAVLGVIGAIPKVGGAVKGVLGVLWPDGHDKDFWNQTTLYVEQRVKELLKEEKLKNLRSDLQGARTNADEYLDTYDLENQRTKLIAAISAATQREDNFLREQEGVEILSLLAAWGTLVMTLRADMVKEFVRLHPAVTDPQEQEKGKASELKHLRAAIKRYGEAVQRSREAAMAWRLSKIRHDFKGDREYVDLGNGRMSIVDWRKDWVTDSYDGWRMERGYRRPNSNPGDPDCEANIAHAFRARKAQVQAQFGAELDAMLAAAYLWPYFDPTKTEKPSAQKITAEVGPFGGRPGGTTFGAGTGGLKKIVICSDAGQAHVCGLQLTYADGVEHTYGKKGNQQAALTLADGEYVANARGYEWDRVHGLMLETNHGHLIEGGQLGHHSFFEAGLDDAVNAQLVGISGTHTADALNTLTFHWQYTLQK</sequence>
<comment type="similarity">
    <text evidence="1">Belongs to the delta endotoxin family.</text>
</comment>
<dbReference type="SMART" id="SM00915">
    <property type="entry name" value="Jacalin"/>
    <property type="match status" value="1"/>
</dbReference>
<name>A0A5R8WKH8_9BACT</name>
<evidence type="ECO:0000256" key="6">
    <source>
        <dbReference type="ARBA" id="ARBA00023026"/>
    </source>
</evidence>
<dbReference type="SUPFAM" id="SSF50370">
    <property type="entry name" value="Ricin B-like lectins"/>
    <property type="match status" value="1"/>
</dbReference>
<evidence type="ECO:0000313" key="9">
    <source>
        <dbReference type="Proteomes" id="UP000305517"/>
    </source>
</evidence>
<dbReference type="InterPro" id="IPR001229">
    <property type="entry name" value="Jacalin-like_lectin_dom"/>
</dbReference>
<gene>
    <name evidence="8" type="ORF">FDY95_20405</name>
</gene>
<evidence type="ECO:0000256" key="5">
    <source>
        <dbReference type="ARBA" id="ARBA00022969"/>
    </source>
</evidence>
<dbReference type="PANTHER" id="PTHR33589:SF3">
    <property type="entry name" value="ZYMOGEN GRANULE MEMBRANE PROTEIN 16-LIKE"/>
    <property type="match status" value="1"/>
</dbReference>
<accession>A0A5R8WKH8</accession>
<dbReference type="Gene3D" id="2.100.10.30">
    <property type="entry name" value="Jacalin-like lectin domain"/>
    <property type="match status" value="1"/>
</dbReference>
<dbReference type="GO" id="GO:0090729">
    <property type="term" value="F:toxin activity"/>
    <property type="evidence" value="ECO:0007669"/>
    <property type="project" value="UniProtKB-KW"/>
</dbReference>
<protein>
    <recommendedName>
        <fullName evidence="7">Jacalin-type lectin domain-containing protein</fullName>
    </recommendedName>
</protein>
<keyword evidence="5" id="KW-0749">Sporulation</keyword>
<organism evidence="8 9">
    <name type="scientific">Hymenobacter jeollabukensis</name>
    <dbReference type="NCBI Taxonomy" id="2025313"/>
    <lineage>
        <taxon>Bacteria</taxon>
        <taxon>Pseudomonadati</taxon>
        <taxon>Bacteroidota</taxon>
        <taxon>Cytophagia</taxon>
        <taxon>Cytophagales</taxon>
        <taxon>Hymenobacteraceae</taxon>
        <taxon>Hymenobacter</taxon>
    </lineage>
</organism>
<keyword evidence="9" id="KW-1185">Reference proteome</keyword>
<dbReference type="OrthoDB" id="9765957at2"/>
<evidence type="ECO:0000259" key="7">
    <source>
        <dbReference type="SMART" id="SM00915"/>
    </source>
</evidence>
<dbReference type="AlphaFoldDB" id="A0A5R8WKH8"/>
<evidence type="ECO:0000256" key="4">
    <source>
        <dbReference type="ARBA" id="ARBA00022734"/>
    </source>
</evidence>
<feature type="domain" description="Jacalin-type lectin" evidence="7">
    <location>
        <begin position="469"/>
        <end position="594"/>
    </location>
</feature>
<reference evidence="8 9" key="1">
    <citation type="submission" date="2019-05" db="EMBL/GenBank/DDBJ databases">
        <title>Hymenobacter edaphi sp. nov., isolated from abandoned arsenic-contaminated farmland soil.</title>
        <authorList>
            <person name="Nie L."/>
        </authorList>
    </citation>
    <scope>NUCLEOTIDE SEQUENCE [LARGE SCALE GENOMIC DNA]</scope>
    <source>
        <strain evidence="8 9">1-3-3-8</strain>
    </source>
</reference>
<keyword evidence="6" id="KW-0843">Virulence</keyword>
<dbReference type="Gene3D" id="2.80.10.50">
    <property type="match status" value="2"/>
</dbReference>
<comment type="caution">
    <text evidence="8">The sequence shown here is derived from an EMBL/GenBank/DDBJ whole genome shotgun (WGS) entry which is preliminary data.</text>
</comment>
<dbReference type="InterPro" id="IPR036404">
    <property type="entry name" value="Jacalin-like_lectin_dom_sf"/>
</dbReference>
<dbReference type="GO" id="GO:0030435">
    <property type="term" value="P:sporulation resulting in formation of a cellular spore"/>
    <property type="evidence" value="ECO:0007669"/>
    <property type="project" value="UniProtKB-KW"/>
</dbReference>
<dbReference type="SUPFAM" id="SSF51101">
    <property type="entry name" value="Mannose-binding lectins"/>
    <property type="match status" value="1"/>
</dbReference>
<evidence type="ECO:0000256" key="3">
    <source>
        <dbReference type="ARBA" id="ARBA00022729"/>
    </source>
</evidence>
<evidence type="ECO:0000256" key="2">
    <source>
        <dbReference type="ARBA" id="ARBA00022656"/>
    </source>
</evidence>